<evidence type="ECO:0000313" key="2">
    <source>
        <dbReference type="Proteomes" id="UP000023785"/>
    </source>
</evidence>
<reference evidence="1 2" key="1">
    <citation type="submission" date="2013-10" db="EMBL/GenBank/DDBJ databases">
        <title>The Genome Sequence of Acinetobacter nectaris CIP 110549.</title>
        <authorList>
            <consortium name="The Broad Institute Genomics Platform"/>
            <consortium name="The Broad Institute Genome Sequencing Center for Infectious Disease"/>
            <person name="Cerqueira G."/>
            <person name="Feldgarden M."/>
            <person name="Courvalin P."/>
            <person name="Grillot-Courvalin C."/>
            <person name="Clermont D."/>
            <person name="Rocha E."/>
            <person name="Yoon E.-J."/>
            <person name="Nemec A."/>
            <person name="Young S.K."/>
            <person name="Zeng Q."/>
            <person name="Gargeya S."/>
            <person name="Fitzgerald M."/>
            <person name="Abouelleil A."/>
            <person name="Alvarado L."/>
            <person name="Berlin A.M."/>
            <person name="Chapman S.B."/>
            <person name="Gainer-Dewar J."/>
            <person name="Goldberg J."/>
            <person name="Gnerre S."/>
            <person name="Griggs A."/>
            <person name="Gujja S."/>
            <person name="Hansen M."/>
            <person name="Howarth C."/>
            <person name="Imamovic A."/>
            <person name="Ireland A."/>
            <person name="Larimer J."/>
            <person name="McCowan C."/>
            <person name="Murphy C."/>
            <person name="Pearson M."/>
            <person name="Poon T.W."/>
            <person name="Priest M."/>
            <person name="Roberts A."/>
            <person name="Saif S."/>
            <person name="Shea T."/>
            <person name="Sykes S."/>
            <person name="Wortman J."/>
            <person name="Nusbaum C."/>
            <person name="Birren B."/>
        </authorList>
    </citation>
    <scope>NUCLEOTIDE SEQUENCE [LARGE SCALE GENOMIC DNA]</scope>
    <source>
        <strain evidence="1 2">CIP 110549</strain>
    </source>
</reference>
<organism evidence="1 2">
    <name type="scientific">Acinetobacter nectaris CIP 110549</name>
    <dbReference type="NCBI Taxonomy" id="1392540"/>
    <lineage>
        <taxon>Bacteria</taxon>
        <taxon>Pseudomonadati</taxon>
        <taxon>Pseudomonadota</taxon>
        <taxon>Gammaproteobacteria</taxon>
        <taxon>Moraxellales</taxon>
        <taxon>Moraxellaceae</taxon>
        <taxon>Acinetobacter</taxon>
    </lineage>
</organism>
<dbReference type="AlphaFoldDB" id="V2TJD8"/>
<comment type="caution">
    <text evidence="1">The sequence shown here is derived from an EMBL/GenBank/DDBJ whole genome shotgun (WGS) entry which is preliminary data.</text>
</comment>
<gene>
    <name evidence="1" type="ORF">P256_02085</name>
</gene>
<dbReference type="STRING" id="1392540.P256_02085"/>
<dbReference type="SUPFAM" id="SSF53474">
    <property type="entry name" value="alpha/beta-Hydrolases"/>
    <property type="match status" value="1"/>
</dbReference>
<keyword evidence="2" id="KW-1185">Reference proteome</keyword>
<protein>
    <recommendedName>
        <fullName evidence="3">Serine hydrolase FSH domain-containing protein</fullName>
    </recommendedName>
</protein>
<dbReference type="HOGENOM" id="CLU_020336_12_2_6"/>
<evidence type="ECO:0008006" key="3">
    <source>
        <dbReference type="Google" id="ProtNLM"/>
    </source>
</evidence>
<dbReference type="InterPro" id="IPR029058">
    <property type="entry name" value="AB_hydrolase_fold"/>
</dbReference>
<dbReference type="Proteomes" id="UP000023785">
    <property type="component" value="Unassembled WGS sequence"/>
</dbReference>
<dbReference type="EMBL" id="AYER01000009">
    <property type="protein sequence ID" value="ESK37652.1"/>
    <property type="molecule type" value="Genomic_DNA"/>
</dbReference>
<dbReference type="Gene3D" id="3.40.50.1820">
    <property type="entry name" value="alpha/beta hydrolase"/>
    <property type="match status" value="1"/>
</dbReference>
<dbReference type="OrthoDB" id="9780744at2"/>
<dbReference type="eggNOG" id="COG1073">
    <property type="taxonomic scope" value="Bacteria"/>
</dbReference>
<accession>V2TJD8</accession>
<sequence>MKTALIISGWGVSKNLLDPLVEQFKEVGYQATVIDIFDPFSDEAFKKTYALAFMSDVIVGWSLGGQLATWLALEIFEKENIRKPVICLASNPSFVRRENWQYAMPLSDFESFRNGYDANEKAILKQFYLNICRGEEQLKQNWQFILKHVDTLSIDQLKMGLGLLESLNLVDNLKDSSLDIHYIFGDEDTLVPCQVVGDIGKLSAKSITTTVLQNVSHAFPIFHVQETLQAIQKFLCSLE</sequence>
<evidence type="ECO:0000313" key="1">
    <source>
        <dbReference type="EMBL" id="ESK37652.1"/>
    </source>
</evidence>
<dbReference type="RefSeq" id="WP_023273698.1">
    <property type="nucleotide sequence ID" value="NZ_KI530735.1"/>
</dbReference>
<name>V2TJD8_9GAMM</name>
<proteinExistence type="predicted"/>
<dbReference type="PATRIC" id="fig|1392540.3.peg.2008"/>